<feature type="repeat" description="HEAT" evidence="3">
    <location>
        <begin position="295"/>
        <end position="333"/>
    </location>
</feature>
<accession>A0A1R1PSQ0</accession>
<dbReference type="SMART" id="SM01349">
    <property type="entry name" value="TOG"/>
    <property type="match status" value="1"/>
</dbReference>
<dbReference type="PANTHER" id="PTHR12609">
    <property type="entry name" value="MICROTUBULE ASSOCIATED PROTEIN XMAP215"/>
    <property type="match status" value="1"/>
</dbReference>
<feature type="compositionally biased region" description="Low complexity" evidence="4">
    <location>
        <begin position="11"/>
        <end position="31"/>
    </location>
</feature>
<evidence type="ECO:0000259" key="5">
    <source>
        <dbReference type="SMART" id="SM01349"/>
    </source>
</evidence>
<feature type="region of interest" description="Disordered" evidence="4">
    <location>
        <begin position="180"/>
        <end position="199"/>
    </location>
</feature>
<dbReference type="InterPro" id="IPR011989">
    <property type="entry name" value="ARM-like"/>
</dbReference>
<comment type="caution">
    <text evidence="6">The sequence shown here is derived from an EMBL/GenBank/DDBJ whole genome shotgun (WGS) entry which is preliminary data.</text>
</comment>
<dbReference type="PROSITE" id="PS50077">
    <property type="entry name" value="HEAT_REPEAT"/>
    <property type="match status" value="1"/>
</dbReference>
<gene>
    <name evidence="6" type="ORF">AX774_g2497</name>
</gene>
<evidence type="ECO:0000256" key="4">
    <source>
        <dbReference type="SAM" id="MobiDB-lite"/>
    </source>
</evidence>
<name>A0A1R1PSQ0_ZANCU</name>
<dbReference type="GO" id="GO:0007051">
    <property type="term" value="P:spindle organization"/>
    <property type="evidence" value="ECO:0007669"/>
    <property type="project" value="InterPro"/>
</dbReference>
<dbReference type="InterPro" id="IPR034085">
    <property type="entry name" value="TOG"/>
</dbReference>
<proteinExistence type="inferred from homology"/>
<dbReference type="GO" id="GO:0046785">
    <property type="term" value="P:microtubule polymerization"/>
    <property type="evidence" value="ECO:0007669"/>
    <property type="project" value="InterPro"/>
</dbReference>
<organism evidence="6 7">
    <name type="scientific">Zancudomyces culisetae</name>
    <name type="common">Gut fungus</name>
    <name type="synonym">Smittium culisetae</name>
    <dbReference type="NCBI Taxonomy" id="1213189"/>
    <lineage>
        <taxon>Eukaryota</taxon>
        <taxon>Fungi</taxon>
        <taxon>Fungi incertae sedis</taxon>
        <taxon>Zoopagomycota</taxon>
        <taxon>Kickxellomycotina</taxon>
        <taxon>Harpellomycetes</taxon>
        <taxon>Harpellales</taxon>
        <taxon>Legeriomycetaceae</taxon>
        <taxon>Zancudomyces</taxon>
    </lineage>
</organism>
<dbReference type="InterPro" id="IPR016024">
    <property type="entry name" value="ARM-type_fold"/>
</dbReference>
<keyword evidence="7" id="KW-1185">Reference proteome</keyword>
<dbReference type="InterPro" id="IPR045110">
    <property type="entry name" value="XMAP215"/>
</dbReference>
<feature type="region of interest" description="Disordered" evidence="4">
    <location>
        <begin position="521"/>
        <end position="544"/>
    </location>
</feature>
<dbReference type="SUPFAM" id="SSF48371">
    <property type="entry name" value="ARM repeat"/>
    <property type="match status" value="1"/>
</dbReference>
<dbReference type="GO" id="GO:0051010">
    <property type="term" value="F:microtubule plus-end binding"/>
    <property type="evidence" value="ECO:0007669"/>
    <property type="project" value="InterPro"/>
</dbReference>
<dbReference type="GO" id="GO:0030951">
    <property type="term" value="P:establishment or maintenance of microtubule cytoskeleton polarity"/>
    <property type="evidence" value="ECO:0007669"/>
    <property type="project" value="InterPro"/>
</dbReference>
<comment type="similarity">
    <text evidence="2">Belongs to the TOG/XMAP215 family.</text>
</comment>
<reference evidence="7" key="1">
    <citation type="submission" date="2017-01" db="EMBL/GenBank/DDBJ databases">
        <authorList>
            <person name="Wang Y."/>
            <person name="White M."/>
            <person name="Kvist S."/>
            <person name="Moncalvo J.-M."/>
        </authorList>
    </citation>
    <scope>NUCLEOTIDE SEQUENCE [LARGE SCALE GENOMIC DNA]</scope>
    <source>
        <strain evidence="7">COL-18-3</strain>
    </source>
</reference>
<dbReference type="GO" id="GO:0061863">
    <property type="term" value="F:microtubule plus end polymerase"/>
    <property type="evidence" value="ECO:0007669"/>
    <property type="project" value="InterPro"/>
</dbReference>
<dbReference type="Proteomes" id="UP000188320">
    <property type="component" value="Unassembled WGS sequence"/>
</dbReference>
<feature type="domain" description="TOG" evidence="5">
    <location>
        <begin position="78"/>
        <end position="378"/>
    </location>
</feature>
<dbReference type="AlphaFoldDB" id="A0A1R1PSQ0"/>
<evidence type="ECO:0000313" key="6">
    <source>
        <dbReference type="EMBL" id="OMH83988.1"/>
    </source>
</evidence>
<feature type="compositionally biased region" description="Low complexity" evidence="4">
    <location>
        <begin position="521"/>
        <end position="541"/>
    </location>
</feature>
<feature type="compositionally biased region" description="Low complexity" evidence="4">
    <location>
        <begin position="180"/>
        <end position="189"/>
    </location>
</feature>
<protein>
    <submittedName>
        <fullName evidence="6">Cytoskeleton-associated protein 5</fullName>
    </submittedName>
</protein>
<dbReference type="InterPro" id="IPR021133">
    <property type="entry name" value="HEAT_type_2"/>
</dbReference>
<evidence type="ECO:0000256" key="1">
    <source>
        <dbReference type="ARBA" id="ARBA00022737"/>
    </source>
</evidence>
<feature type="region of interest" description="Disordered" evidence="4">
    <location>
        <begin position="1"/>
        <end position="41"/>
    </location>
</feature>
<sequence length="955" mass="105599">MSGGERGERGGSSASGSRETLLLGQQSQQSQQPPPITSTDPRIKEMRAKREMINISNTSGSTSRWQFSESPRPELVTYLHEQMNMHFSSQLINLLFSQGHYRDRDYVNGLAQLDEFITKPGSVSLMKYGVDSGYVAESVAANVDLLFKYISVRLYDTQPTTVLKSLELLSNIFEMMLLSNNNNNNNNKNNKTEGEGEGENEELMTIERMFSDYEMHLLVPHLINRFGDAKEAVRTKVKTLVLKVITKLYPPSKLFNMIAEYGIKNNSRNARMRQESLDALTCLKLSVICQQLNKLVPLIAQQIKDRDNSVRVASLNCLVAIGIQLNNNNNNNNSYGGGGGGGGGGGEVELWKLIGPIAEKEKIMLQERIKRSELSSNNTAFTFTSTSGSGSGGSGGGNNIQSVESIGKKSFLMTKQNSNNSIKQVLPTPTTPKSTLKKPIISNRFANTNTNTSSGSGNIGNEMMLDSLVLPSFSGKTSNEIYNRASPFSKLKRLEKPILNDYNNHHSNENDMQIDDQLLSTTTTSNNNNNNYNNNNNNNSGIGSGSGNAVTLEFDELLNRLEENIQNMSSNEYITTLERVLHLVNNARYALPTSMYIVSINLFQEAVRNPLLVSNLQNITGGQGQSLGQGQGKNHGNIKKYIDVLQRCLWRLVKRVPQDIIQQLDIAKVFCKIEEFFGVVSESQWVVRRDESVYVFGDAPMRTIKSLLHALVVVLQASSWNHISNVMVYLSNTNTNTNTNININININIDNGIDIDNQQGMVLINQLVSCSVVIAYIHRYTRSQPSLQQWKRIQQQVSNFNSNSYNDNSGTSISNGLLVGKINDENITSRVEQLEIGNFPIGRTLYTTSNTASSTTSSTTASANTSHTIASCIVTPNTPLHPIPTTTGRVYSINGRNIILQNLISQINNSPRNSPNLTFSLNPAGWLRNHINPSSNDVIVYPPINSSDTFTTVSA</sequence>
<evidence type="ECO:0000256" key="3">
    <source>
        <dbReference type="PROSITE-ProRule" id="PRU00103"/>
    </source>
</evidence>
<evidence type="ECO:0000256" key="2">
    <source>
        <dbReference type="ARBA" id="ARBA00025722"/>
    </source>
</evidence>
<keyword evidence="1" id="KW-0677">Repeat</keyword>
<dbReference type="OrthoDB" id="205662at2759"/>
<evidence type="ECO:0000313" key="7">
    <source>
        <dbReference type="Proteomes" id="UP000188320"/>
    </source>
</evidence>
<dbReference type="EMBL" id="LSSK01000273">
    <property type="protein sequence ID" value="OMH83988.1"/>
    <property type="molecule type" value="Genomic_DNA"/>
</dbReference>
<dbReference type="Gene3D" id="1.25.10.10">
    <property type="entry name" value="Leucine-rich Repeat Variant"/>
    <property type="match status" value="1"/>
</dbReference>